<evidence type="ECO:0000256" key="2">
    <source>
        <dbReference type="ARBA" id="ARBA00022840"/>
    </source>
</evidence>
<dbReference type="PANTHER" id="PTHR43384:SF6">
    <property type="entry name" value="SEPTUM SITE-DETERMINING PROTEIN MIND HOMOLOG, CHLOROPLASTIC"/>
    <property type="match status" value="1"/>
</dbReference>
<evidence type="ECO:0000259" key="4">
    <source>
        <dbReference type="PROSITE" id="PS50110"/>
    </source>
</evidence>
<evidence type="ECO:0000256" key="1">
    <source>
        <dbReference type="ARBA" id="ARBA00022741"/>
    </source>
</evidence>
<evidence type="ECO:0000313" key="6">
    <source>
        <dbReference type="Proteomes" id="UP000664761"/>
    </source>
</evidence>
<dbReference type="PROSITE" id="PS50110">
    <property type="entry name" value="RESPONSE_REGULATORY"/>
    <property type="match status" value="1"/>
</dbReference>
<keyword evidence="6" id="KW-1185">Reference proteome</keyword>
<feature type="domain" description="Response regulatory" evidence="4">
    <location>
        <begin position="21"/>
        <end position="138"/>
    </location>
</feature>
<keyword evidence="3" id="KW-0597">Phosphoprotein</keyword>
<evidence type="ECO:0000256" key="3">
    <source>
        <dbReference type="PROSITE-ProRule" id="PRU00169"/>
    </source>
</evidence>
<dbReference type="InterPro" id="IPR025669">
    <property type="entry name" value="AAA_dom"/>
</dbReference>
<organism evidence="5 6">
    <name type="scientific">Sneathiella sedimenti</name>
    <dbReference type="NCBI Taxonomy" id="2816034"/>
    <lineage>
        <taxon>Bacteria</taxon>
        <taxon>Pseudomonadati</taxon>
        <taxon>Pseudomonadota</taxon>
        <taxon>Alphaproteobacteria</taxon>
        <taxon>Sneathiellales</taxon>
        <taxon>Sneathiellaceae</taxon>
        <taxon>Sneathiella</taxon>
    </lineage>
</organism>
<dbReference type="SUPFAM" id="SSF52172">
    <property type="entry name" value="CheY-like"/>
    <property type="match status" value="1"/>
</dbReference>
<dbReference type="SUPFAM" id="SSF52540">
    <property type="entry name" value="P-loop containing nucleoside triphosphate hydrolases"/>
    <property type="match status" value="1"/>
</dbReference>
<sequence length="406" mass="44262">MPVRKKPEIVTFPTADGAAVSAAAYVADRETEKQLKDLLPKWGYETAHIGRGTLREVIRDYSEKTMPTVLIVDISRVSLPLSDLQALADICPPRVNVVVLGTEDNVGLYRDLMEIGVTDYLVKPVPSDLLFRAVARASGRLTARKTEPRVGKSVAVYGVRGGVGATTTVLNTGWLLANHHNRHVMLVDLNLTSGTLALEMGLEPTSGLSDLLTDPDRIDPVFVDRATLAAEDKVKLLASETDFAAAAPYEADAVAQLMQHLRSRYHFIIQDVDRAAPETAMTVLQNADVRVLVMDPTLASVRDAARIVKLLKSETGEKKILLVLNRSRSRAGGDVPIEKISRFVDHPVDIIIPFEKKRLALASLNAEPVVREKIPVTDAFLKLAAELIGRKGTSSRSGWLFGLRGG</sequence>
<dbReference type="InterPro" id="IPR027417">
    <property type="entry name" value="P-loop_NTPase"/>
</dbReference>
<dbReference type="Pfam" id="PF13614">
    <property type="entry name" value="AAA_31"/>
    <property type="match status" value="1"/>
</dbReference>
<proteinExistence type="predicted"/>
<protein>
    <submittedName>
        <fullName evidence="5">AAA family ATPase</fullName>
    </submittedName>
</protein>
<gene>
    <name evidence="5" type="ORF">J0X12_09040</name>
</gene>
<dbReference type="InterPro" id="IPR050625">
    <property type="entry name" value="ParA/MinD_ATPase"/>
</dbReference>
<dbReference type="InterPro" id="IPR011006">
    <property type="entry name" value="CheY-like_superfamily"/>
</dbReference>
<comment type="caution">
    <text evidence="5">The sequence shown here is derived from an EMBL/GenBank/DDBJ whole genome shotgun (WGS) entry which is preliminary data.</text>
</comment>
<dbReference type="EMBL" id="JAFLNC010000002">
    <property type="protein sequence ID" value="MBO0333758.1"/>
    <property type="molecule type" value="Genomic_DNA"/>
</dbReference>
<name>A0ABS3F604_9PROT</name>
<reference evidence="5 6" key="1">
    <citation type="submission" date="2021-03" db="EMBL/GenBank/DDBJ databases">
        <title>Sneathiella sp. CAU 1612 isolated from Kang Won-do.</title>
        <authorList>
            <person name="Kim W."/>
        </authorList>
    </citation>
    <scope>NUCLEOTIDE SEQUENCE [LARGE SCALE GENOMIC DNA]</scope>
    <source>
        <strain evidence="5 6">CAU 1612</strain>
    </source>
</reference>
<dbReference type="Gene3D" id="3.40.50.2300">
    <property type="match status" value="1"/>
</dbReference>
<keyword evidence="1" id="KW-0547">Nucleotide-binding</keyword>
<dbReference type="PANTHER" id="PTHR43384">
    <property type="entry name" value="SEPTUM SITE-DETERMINING PROTEIN MIND HOMOLOG, CHLOROPLASTIC-RELATED"/>
    <property type="match status" value="1"/>
</dbReference>
<feature type="modified residue" description="4-aspartylphosphate" evidence="3">
    <location>
        <position position="73"/>
    </location>
</feature>
<dbReference type="Proteomes" id="UP000664761">
    <property type="component" value="Unassembled WGS sequence"/>
</dbReference>
<dbReference type="RefSeq" id="WP_207044495.1">
    <property type="nucleotide sequence ID" value="NZ_JAFLNC010000002.1"/>
</dbReference>
<evidence type="ECO:0000313" key="5">
    <source>
        <dbReference type="EMBL" id="MBO0333758.1"/>
    </source>
</evidence>
<accession>A0ABS3F604</accession>
<keyword evidence="2" id="KW-0067">ATP-binding</keyword>
<dbReference type="InterPro" id="IPR001789">
    <property type="entry name" value="Sig_transdc_resp-reg_receiver"/>
</dbReference>
<dbReference type="Gene3D" id="3.40.50.300">
    <property type="entry name" value="P-loop containing nucleotide triphosphate hydrolases"/>
    <property type="match status" value="1"/>
</dbReference>